<keyword evidence="3" id="KW-0611">Plant defense</keyword>
<dbReference type="InterPro" id="IPR058922">
    <property type="entry name" value="WHD_DRP"/>
</dbReference>
<evidence type="ECO:0000259" key="8">
    <source>
        <dbReference type="Pfam" id="PF23598"/>
    </source>
</evidence>
<evidence type="ECO:0000313" key="9">
    <source>
        <dbReference type="EMBL" id="MED6219477.1"/>
    </source>
</evidence>
<dbReference type="InterPro" id="IPR036388">
    <property type="entry name" value="WH-like_DNA-bd_sf"/>
</dbReference>
<dbReference type="InterPro" id="IPR038005">
    <property type="entry name" value="RX-like_CC"/>
</dbReference>
<dbReference type="InterPro" id="IPR042197">
    <property type="entry name" value="Apaf_helical"/>
</dbReference>
<dbReference type="Pfam" id="PF18052">
    <property type="entry name" value="Rx_N"/>
    <property type="match status" value="1"/>
</dbReference>
<dbReference type="Pfam" id="PF00931">
    <property type="entry name" value="NB-ARC"/>
    <property type="match status" value="1"/>
</dbReference>
<dbReference type="CDD" id="cd14798">
    <property type="entry name" value="RX-CC_like"/>
    <property type="match status" value="1"/>
</dbReference>
<dbReference type="EMBL" id="JASCZI010272036">
    <property type="protein sequence ID" value="MED6219477.1"/>
    <property type="molecule type" value="Genomic_DNA"/>
</dbReference>
<evidence type="ECO:0000259" key="5">
    <source>
        <dbReference type="Pfam" id="PF00931"/>
    </source>
</evidence>
<evidence type="ECO:0000313" key="10">
    <source>
        <dbReference type="Proteomes" id="UP001341840"/>
    </source>
</evidence>
<feature type="domain" description="Disease resistance protein winged helix" evidence="7">
    <location>
        <begin position="445"/>
        <end position="515"/>
    </location>
</feature>
<evidence type="ECO:0000256" key="1">
    <source>
        <dbReference type="ARBA" id="ARBA00022737"/>
    </source>
</evidence>
<keyword evidence="4" id="KW-0067">ATP-binding</keyword>
<dbReference type="InterPro" id="IPR041118">
    <property type="entry name" value="Rx_N"/>
</dbReference>
<comment type="caution">
    <text evidence="9">The sequence shown here is derived from an EMBL/GenBank/DDBJ whole genome shotgun (WGS) entry which is preliminary data.</text>
</comment>
<name>A0ABU6ZA89_9FABA</name>
<dbReference type="PANTHER" id="PTHR36766">
    <property type="entry name" value="PLANT BROAD-SPECTRUM MILDEW RESISTANCE PROTEIN RPW8"/>
    <property type="match status" value="1"/>
</dbReference>
<dbReference type="Pfam" id="PF23559">
    <property type="entry name" value="WHD_DRP"/>
    <property type="match status" value="1"/>
</dbReference>
<dbReference type="Gene3D" id="1.10.10.10">
    <property type="entry name" value="Winged helix-like DNA-binding domain superfamily/Winged helix DNA-binding domain"/>
    <property type="match status" value="1"/>
</dbReference>
<protein>
    <recommendedName>
        <fullName evidence="11">Disease resistance protein RGA3</fullName>
    </recommendedName>
</protein>
<evidence type="ECO:0000256" key="4">
    <source>
        <dbReference type="ARBA" id="ARBA00022840"/>
    </source>
</evidence>
<dbReference type="InterPro" id="IPR027417">
    <property type="entry name" value="P-loop_NTPase"/>
</dbReference>
<dbReference type="Pfam" id="PF23598">
    <property type="entry name" value="LRR_14"/>
    <property type="match status" value="1"/>
</dbReference>
<proteinExistence type="predicted"/>
<evidence type="ECO:0000256" key="3">
    <source>
        <dbReference type="ARBA" id="ARBA00022821"/>
    </source>
</evidence>
<dbReference type="InterPro" id="IPR055414">
    <property type="entry name" value="LRR_R13L4/SHOC2-like"/>
</dbReference>
<evidence type="ECO:0000259" key="7">
    <source>
        <dbReference type="Pfam" id="PF23559"/>
    </source>
</evidence>
<keyword evidence="1" id="KW-0677">Repeat</keyword>
<keyword evidence="2" id="KW-0547">Nucleotide-binding</keyword>
<dbReference type="PRINTS" id="PR00364">
    <property type="entry name" value="DISEASERSIST"/>
</dbReference>
<dbReference type="Gene3D" id="1.10.8.430">
    <property type="entry name" value="Helical domain of apoptotic protease-activating factors"/>
    <property type="match status" value="1"/>
</dbReference>
<evidence type="ECO:0000256" key="2">
    <source>
        <dbReference type="ARBA" id="ARBA00022741"/>
    </source>
</evidence>
<evidence type="ECO:0000259" key="6">
    <source>
        <dbReference type="Pfam" id="PF18052"/>
    </source>
</evidence>
<sequence length="864" mass="99441">MAESFIFSIAESLVTKLASRAYQEASQVIGVYDDLQDLKSSLLYVKAVLLDAEQKQELEHNHELREWLKQIKLIFYDAENVLDQVDCETMRKRVLRDCGTPKDKVGGFFSSSNPLVFRYKIAQKIKEIRKRLDKVAADRDKFGLQTIAFDKRVVHSRETYSYVVESDVIGRDHDKEKIMQLLMEPSHDNNGGSDHISVIPIVGIGGLGKTTLAKLVFNDERISESFPLKMWVCVSDDFDIKQLIIKIINAVSVSDTSSADALVVQQILRDMDVEQLQHLLRNKLAGKKFLVVLDDIWNEDRAKWIELRSLIRACGDGSKILVTTRSRSIASMMGTVPFHDLEALSLEDSLSLFLKWAFKEGEEEKHPDLVMIGKDIVTKCRGVPLAVRTLASLLYSKYEINVWESVRDDEIWNLPQKKDDILPALKLSYDQMPSYLRKCFAMFSLFPKDFEFHTYYVSSLWSALGLLPSPSKNETSLDVANRCLNELISTSFVEIVRDLGIYYFFKMHDLVHDLALYVAKDECLMINSDNPNIPENVLHLSFIEFDLFLKSFKPSLLGVRTIVVPTVHKDEHMGTNNEDLFPTWVLNCKYLRYLDLTDSTFEILPLSISKLKHLRFLSLKRNRRIRKLPDSICNLQNLEELSLEGCMELETLPKKLRNLINLRRITITTKQSVLPESDIASLCLLEDLYINNCDNLESPFGGVKLLALRYLGISMCKNLKSLPLDIHHFPELEDFSIARCDNFEWSNVHEDMNSVLKLKILIFCMVVNIPLSLRANANTLQTLVFLGCYELEALPEWVLNITSLKFLHFHSCPKLMSLPNDIHRLKALEVLQIEDCPILYRKYQPQVGEYWHQISHIKHSRIIR</sequence>
<feature type="domain" description="NB-ARC" evidence="5">
    <location>
        <begin position="173"/>
        <end position="360"/>
    </location>
</feature>
<dbReference type="Gene3D" id="1.20.5.4130">
    <property type="match status" value="1"/>
</dbReference>
<dbReference type="Proteomes" id="UP001341840">
    <property type="component" value="Unassembled WGS sequence"/>
</dbReference>
<dbReference type="PANTHER" id="PTHR36766:SF61">
    <property type="entry name" value="NB-ARC DOMAIN DISEASE RESISTANCE PROTEIN"/>
    <property type="match status" value="1"/>
</dbReference>
<organism evidence="9 10">
    <name type="scientific">Stylosanthes scabra</name>
    <dbReference type="NCBI Taxonomy" id="79078"/>
    <lineage>
        <taxon>Eukaryota</taxon>
        <taxon>Viridiplantae</taxon>
        <taxon>Streptophyta</taxon>
        <taxon>Embryophyta</taxon>
        <taxon>Tracheophyta</taxon>
        <taxon>Spermatophyta</taxon>
        <taxon>Magnoliopsida</taxon>
        <taxon>eudicotyledons</taxon>
        <taxon>Gunneridae</taxon>
        <taxon>Pentapetalae</taxon>
        <taxon>rosids</taxon>
        <taxon>fabids</taxon>
        <taxon>Fabales</taxon>
        <taxon>Fabaceae</taxon>
        <taxon>Papilionoideae</taxon>
        <taxon>50 kb inversion clade</taxon>
        <taxon>dalbergioids sensu lato</taxon>
        <taxon>Dalbergieae</taxon>
        <taxon>Pterocarpus clade</taxon>
        <taxon>Stylosanthes</taxon>
    </lineage>
</organism>
<feature type="domain" description="Disease resistance R13L4/SHOC-2-like LRR" evidence="8">
    <location>
        <begin position="588"/>
        <end position="685"/>
    </location>
</feature>
<accession>A0ABU6ZA89</accession>
<keyword evidence="10" id="KW-1185">Reference proteome</keyword>
<dbReference type="InterPro" id="IPR032675">
    <property type="entry name" value="LRR_dom_sf"/>
</dbReference>
<evidence type="ECO:0008006" key="11">
    <source>
        <dbReference type="Google" id="ProtNLM"/>
    </source>
</evidence>
<dbReference type="InterPro" id="IPR002182">
    <property type="entry name" value="NB-ARC"/>
</dbReference>
<dbReference type="SUPFAM" id="SSF52540">
    <property type="entry name" value="P-loop containing nucleoside triphosphate hydrolases"/>
    <property type="match status" value="1"/>
</dbReference>
<reference evidence="9 10" key="1">
    <citation type="journal article" date="2023" name="Plants (Basel)">
        <title>Bridging the Gap: Combining Genomics and Transcriptomics Approaches to Understand Stylosanthes scabra, an Orphan Legume from the Brazilian Caatinga.</title>
        <authorList>
            <person name="Ferreira-Neto J.R.C."/>
            <person name="da Silva M.D."/>
            <person name="Binneck E."/>
            <person name="de Melo N.F."/>
            <person name="da Silva R.H."/>
            <person name="de Melo A.L.T.M."/>
            <person name="Pandolfi V."/>
            <person name="Bustamante F.O."/>
            <person name="Brasileiro-Vidal A.C."/>
            <person name="Benko-Iseppon A.M."/>
        </authorList>
    </citation>
    <scope>NUCLEOTIDE SEQUENCE [LARGE SCALE GENOMIC DNA]</scope>
    <source>
        <tissue evidence="9">Leaves</tissue>
    </source>
</reference>
<dbReference type="Gene3D" id="3.80.10.10">
    <property type="entry name" value="Ribonuclease Inhibitor"/>
    <property type="match status" value="2"/>
</dbReference>
<dbReference type="SUPFAM" id="SSF52058">
    <property type="entry name" value="L domain-like"/>
    <property type="match status" value="1"/>
</dbReference>
<dbReference type="Gene3D" id="3.40.50.300">
    <property type="entry name" value="P-loop containing nucleotide triphosphate hydrolases"/>
    <property type="match status" value="1"/>
</dbReference>
<gene>
    <name evidence="9" type="ORF">PIB30_036165</name>
</gene>
<feature type="domain" description="Disease resistance N-terminal" evidence="6">
    <location>
        <begin position="11"/>
        <end position="99"/>
    </location>
</feature>